<proteinExistence type="predicted"/>
<dbReference type="EMBL" id="CACVKT020000887">
    <property type="protein sequence ID" value="CAC5363548.1"/>
    <property type="molecule type" value="Genomic_DNA"/>
</dbReference>
<protein>
    <submittedName>
        <fullName evidence="1">Uncharacterized protein</fullName>
    </submittedName>
</protein>
<keyword evidence="2" id="KW-1185">Reference proteome</keyword>
<evidence type="ECO:0000313" key="2">
    <source>
        <dbReference type="Proteomes" id="UP000507470"/>
    </source>
</evidence>
<evidence type="ECO:0000313" key="1">
    <source>
        <dbReference type="EMBL" id="CAC5363548.1"/>
    </source>
</evidence>
<reference evidence="1 2" key="1">
    <citation type="submission" date="2020-06" db="EMBL/GenBank/DDBJ databases">
        <authorList>
            <person name="Li R."/>
            <person name="Bekaert M."/>
        </authorList>
    </citation>
    <scope>NUCLEOTIDE SEQUENCE [LARGE SCALE GENOMIC DNA]</scope>
    <source>
        <strain evidence="2">wild</strain>
    </source>
</reference>
<accession>A0A6J8A907</accession>
<sequence>MNPVEIALVRTYWSTVSNAVDPITIADELYQIGCLNRHQKHSIYELTSECVERSDIWKHLFILIREKSTIGHFLRALHRSEYTELAIDIAHSWRQKYEGPKQLCNRTNCDSNQRFAQRLFMSFKINTHNNIFSDPRKYCRGEATKYRSQLQTVTDLKLKAPYNIADRLTACLLGEIDSHIMLYEKKFADKNLFEDVKNLIAKTSNSNVTELSYHSRLAIAFALAGKHEDGEDHIQKAMILSTFIGRCVEMTNLLYIYVFLLLCIYEKNPTKIIRDKCLRISELGLQSVEDEEESIREFWLRILLLRMVYCLLGLSYRGDPIRGINVDNGSIRRAKILMTEVDKLWARMETRRKIMYFVAKGRISELEQKEDYLHTVKFYLDKAIKIGNEGIYGETQYVKCYRETIEYVYGHGSNEQIYSRLPKENDTLDANVFKTQCHSNTAADPSHVYLGNVQGVFENLSQPSISLYNDRNESDNSLERNNDTLIKCLRVDSFLPEAQEPMSNEETNRSNHDVQDGHLDLSSLMAENTLSDDSQNILPVECFDSTGNPRQLYSEVKNEPFIKLHK</sequence>
<gene>
    <name evidence="1" type="ORF">MCOR_4933</name>
</gene>
<dbReference type="AlphaFoldDB" id="A0A6J8A907"/>
<name>A0A6J8A907_MYTCO</name>
<dbReference type="Proteomes" id="UP000507470">
    <property type="component" value="Unassembled WGS sequence"/>
</dbReference>
<organism evidence="1 2">
    <name type="scientific">Mytilus coruscus</name>
    <name type="common">Sea mussel</name>
    <dbReference type="NCBI Taxonomy" id="42192"/>
    <lineage>
        <taxon>Eukaryota</taxon>
        <taxon>Metazoa</taxon>
        <taxon>Spiralia</taxon>
        <taxon>Lophotrochozoa</taxon>
        <taxon>Mollusca</taxon>
        <taxon>Bivalvia</taxon>
        <taxon>Autobranchia</taxon>
        <taxon>Pteriomorphia</taxon>
        <taxon>Mytilida</taxon>
        <taxon>Mytiloidea</taxon>
        <taxon>Mytilidae</taxon>
        <taxon>Mytilinae</taxon>
        <taxon>Mytilus</taxon>
    </lineage>
</organism>